<accession>A0A1C7I8P9</accession>
<dbReference type="AlphaFoldDB" id="A0A1C7I8P9"/>
<dbReference type="Pfam" id="PF17753">
    <property type="entry name" value="Ig_mannosidase"/>
    <property type="match status" value="1"/>
</dbReference>
<name>A0A1C7I8P9_9FIRM</name>
<keyword evidence="3" id="KW-1185">Reference proteome</keyword>
<gene>
    <name evidence="2" type="ORF">A4V09_01850</name>
</gene>
<proteinExistence type="predicted"/>
<dbReference type="Proteomes" id="UP000092574">
    <property type="component" value="Chromosome"/>
</dbReference>
<sequence length="75" mass="8687">MRAVQIAGEQDGNKFGCLFTDNYFDMLPGQRKKVKVLGNKEYGTLFVQSRYGCCRKISYRKVHLGQRLCTVTEYK</sequence>
<evidence type="ECO:0000259" key="1">
    <source>
        <dbReference type="Pfam" id="PF17753"/>
    </source>
</evidence>
<evidence type="ECO:0000313" key="2">
    <source>
        <dbReference type="EMBL" id="ANU74612.1"/>
    </source>
</evidence>
<evidence type="ECO:0000313" key="3">
    <source>
        <dbReference type="Proteomes" id="UP000092574"/>
    </source>
</evidence>
<dbReference type="EMBL" id="CP015405">
    <property type="protein sequence ID" value="ANU74612.1"/>
    <property type="molecule type" value="Genomic_DNA"/>
</dbReference>
<dbReference type="InterPro" id="IPR041625">
    <property type="entry name" value="Beta-mannosidase_Ig"/>
</dbReference>
<dbReference type="Gene3D" id="2.60.40.10">
    <property type="entry name" value="Immunoglobulins"/>
    <property type="match status" value="1"/>
</dbReference>
<protein>
    <recommendedName>
        <fullName evidence="1">Beta-mannosidase Ig-fold domain-containing protein</fullName>
    </recommendedName>
</protein>
<dbReference type="InterPro" id="IPR013783">
    <property type="entry name" value="Ig-like_fold"/>
</dbReference>
<dbReference type="KEGG" id="byl:A4V09_01850"/>
<feature type="domain" description="Beta-mannosidase Ig-fold" evidence="1">
    <location>
        <begin position="17"/>
        <end position="38"/>
    </location>
</feature>
<dbReference type="InterPro" id="IPR036156">
    <property type="entry name" value="Beta-gal/glucu_dom_sf"/>
</dbReference>
<organism evidence="2 3">
    <name type="scientific">Blautia pseudococcoides</name>
    <dbReference type="NCBI Taxonomy" id="1796616"/>
    <lineage>
        <taxon>Bacteria</taxon>
        <taxon>Bacillati</taxon>
        <taxon>Bacillota</taxon>
        <taxon>Clostridia</taxon>
        <taxon>Lachnospirales</taxon>
        <taxon>Lachnospiraceae</taxon>
        <taxon>Blautia</taxon>
    </lineage>
</organism>
<reference evidence="2" key="1">
    <citation type="submission" date="2017-04" db="EMBL/GenBank/DDBJ databases">
        <title>Complete Genome Sequences of Twelve Strains of a Stable Defined Moderately Diverse Mouse Microbiota 2 (sDMDMm2).</title>
        <authorList>
            <person name="Uchimura Y."/>
            <person name="Wyss M."/>
            <person name="Brugiroux S."/>
            <person name="Limenitakis J.P."/>
            <person name="Stecher B."/>
            <person name="McCoy K.D."/>
            <person name="Macpherson A.J."/>
        </authorList>
    </citation>
    <scope>NUCLEOTIDE SEQUENCE</scope>
    <source>
        <strain evidence="2">YL58</strain>
    </source>
</reference>
<dbReference type="SUPFAM" id="SSF49303">
    <property type="entry name" value="beta-Galactosidase/glucuronidase domain"/>
    <property type="match status" value="1"/>
</dbReference>